<dbReference type="CDD" id="cd09597">
    <property type="entry name" value="M4_TLP"/>
    <property type="match status" value="1"/>
</dbReference>
<evidence type="ECO:0000256" key="7">
    <source>
        <dbReference type="ARBA" id="ARBA00023049"/>
    </source>
</evidence>
<evidence type="ECO:0000259" key="11">
    <source>
        <dbReference type="Pfam" id="PF02868"/>
    </source>
</evidence>
<feature type="domain" description="Peptidase C-terminal archaeal/bacterial" evidence="12">
    <location>
        <begin position="559"/>
        <end position="622"/>
    </location>
</feature>
<dbReference type="InterPro" id="IPR001570">
    <property type="entry name" value="Peptidase_M4_C_domain"/>
</dbReference>
<dbReference type="InterPro" id="IPR013856">
    <property type="entry name" value="Peptidase_M4_domain"/>
</dbReference>
<feature type="active site" evidence="8">
    <location>
        <position position="346"/>
    </location>
</feature>
<evidence type="ECO:0000256" key="8">
    <source>
        <dbReference type="PIRSR" id="PIRSR623612-1"/>
    </source>
</evidence>
<keyword evidence="15" id="KW-1185">Reference proteome</keyword>
<dbReference type="Pfam" id="PF02868">
    <property type="entry name" value="Peptidase_M4_C"/>
    <property type="match status" value="1"/>
</dbReference>
<dbReference type="PRINTS" id="PR00730">
    <property type="entry name" value="THERMOLYSIN"/>
</dbReference>
<evidence type="ECO:0000256" key="6">
    <source>
        <dbReference type="ARBA" id="ARBA00022833"/>
    </source>
</evidence>
<comment type="subcellular location">
    <subcellularLocation>
        <location evidence="9">Secreted</location>
    </subcellularLocation>
</comment>
<dbReference type="EC" id="3.4.24.-" evidence="9"/>
<feature type="domain" description="FTP" evidence="13">
    <location>
        <begin position="101"/>
        <end position="150"/>
    </location>
</feature>
<evidence type="ECO:0000313" key="15">
    <source>
        <dbReference type="Proteomes" id="UP000518300"/>
    </source>
</evidence>
<evidence type="ECO:0000256" key="4">
    <source>
        <dbReference type="ARBA" id="ARBA00022729"/>
    </source>
</evidence>
<keyword evidence="5 9" id="KW-0378">Hydrolase</keyword>
<keyword evidence="6 9" id="KW-0862">Zinc</keyword>
<evidence type="ECO:0000259" key="10">
    <source>
        <dbReference type="Pfam" id="PF01447"/>
    </source>
</evidence>
<keyword evidence="2 9" id="KW-0645">Protease</keyword>
<dbReference type="Gene3D" id="2.60.120.380">
    <property type="match status" value="1"/>
</dbReference>
<dbReference type="InterPro" id="IPR007280">
    <property type="entry name" value="Peptidase_C_arc/bac"/>
</dbReference>
<dbReference type="EMBL" id="JABBJJ010000116">
    <property type="protein sequence ID" value="NMO17951.1"/>
    <property type="molecule type" value="Genomic_DNA"/>
</dbReference>
<evidence type="ECO:0000256" key="2">
    <source>
        <dbReference type="ARBA" id="ARBA00022670"/>
    </source>
</evidence>
<evidence type="ECO:0000256" key="3">
    <source>
        <dbReference type="ARBA" id="ARBA00022723"/>
    </source>
</evidence>
<dbReference type="GO" id="GO:0006508">
    <property type="term" value="P:proteolysis"/>
    <property type="evidence" value="ECO:0007669"/>
    <property type="project" value="UniProtKB-KW"/>
</dbReference>
<dbReference type="InterPro" id="IPR011096">
    <property type="entry name" value="FTP_domain"/>
</dbReference>
<feature type="domain" description="Peptidase M4" evidence="10">
    <location>
        <begin position="241"/>
        <end position="353"/>
    </location>
</feature>
<keyword evidence="9" id="KW-0964">Secreted</keyword>
<comment type="function">
    <text evidence="9">Extracellular zinc metalloprotease.</text>
</comment>
<protein>
    <recommendedName>
        <fullName evidence="9">Neutral metalloproteinase</fullName>
        <ecNumber evidence="9">3.4.24.-</ecNumber>
    </recommendedName>
</protein>
<dbReference type="InterPro" id="IPR027268">
    <property type="entry name" value="Peptidase_M4/M1_CTD_sf"/>
</dbReference>
<dbReference type="Pfam" id="PF04151">
    <property type="entry name" value="PPC"/>
    <property type="match status" value="1"/>
</dbReference>
<keyword evidence="7 9" id="KW-0482">Metalloprotease</keyword>
<keyword evidence="3" id="KW-0479">Metal-binding</keyword>
<accession>A0A848LJP9</accession>
<feature type="chain" id="PRO_5033104782" description="Neutral metalloproteinase" evidence="9">
    <location>
        <begin position="18"/>
        <end position="636"/>
    </location>
</feature>
<feature type="domain" description="Peptidase M4 C-terminal" evidence="11">
    <location>
        <begin position="356"/>
        <end position="526"/>
    </location>
</feature>
<dbReference type="InterPro" id="IPR050728">
    <property type="entry name" value="Zinc_Metalloprotease_M4"/>
</dbReference>
<dbReference type="GO" id="GO:0004222">
    <property type="term" value="F:metalloendopeptidase activity"/>
    <property type="evidence" value="ECO:0007669"/>
    <property type="project" value="UniProtKB-UniRule"/>
</dbReference>
<dbReference type="InterPro" id="IPR023612">
    <property type="entry name" value="Peptidase_M4"/>
</dbReference>
<name>A0A848LJP9_9BACT</name>
<evidence type="ECO:0000313" key="14">
    <source>
        <dbReference type="EMBL" id="NMO17951.1"/>
    </source>
</evidence>
<dbReference type="Gene3D" id="1.10.390.10">
    <property type="entry name" value="Neutral Protease Domain 2"/>
    <property type="match status" value="1"/>
</dbReference>
<comment type="caution">
    <text evidence="14">The sequence shown here is derived from an EMBL/GenBank/DDBJ whole genome shotgun (WGS) entry which is preliminary data.</text>
</comment>
<gene>
    <name evidence="14" type="ORF">HG543_24280</name>
</gene>
<evidence type="ECO:0000259" key="13">
    <source>
        <dbReference type="Pfam" id="PF07504"/>
    </source>
</evidence>
<evidence type="ECO:0000256" key="9">
    <source>
        <dbReference type="RuleBase" id="RU366073"/>
    </source>
</evidence>
<dbReference type="PANTHER" id="PTHR33794:SF1">
    <property type="entry name" value="BACILLOLYSIN"/>
    <property type="match status" value="1"/>
</dbReference>
<comment type="similarity">
    <text evidence="1 9">Belongs to the peptidase M4 family.</text>
</comment>
<comment type="cofactor">
    <cofactor evidence="9">
        <name>Zn(2+)</name>
        <dbReference type="ChEBI" id="CHEBI:29105"/>
    </cofactor>
</comment>
<reference evidence="14 15" key="1">
    <citation type="submission" date="2020-04" db="EMBL/GenBank/DDBJ databases">
        <title>Draft genome of Pyxidicoccus fallax type strain.</title>
        <authorList>
            <person name="Whitworth D.E."/>
        </authorList>
    </citation>
    <scope>NUCLEOTIDE SEQUENCE [LARGE SCALE GENOMIC DNA]</scope>
    <source>
        <strain evidence="14 15">DSM 14698</strain>
    </source>
</reference>
<dbReference type="Pfam" id="PF01447">
    <property type="entry name" value="Peptidase_M4"/>
    <property type="match status" value="1"/>
</dbReference>
<dbReference type="AlphaFoldDB" id="A0A848LJP9"/>
<keyword evidence="4 9" id="KW-0732">Signal</keyword>
<evidence type="ECO:0000256" key="5">
    <source>
        <dbReference type="ARBA" id="ARBA00022801"/>
    </source>
</evidence>
<dbReference type="GO" id="GO:0005576">
    <property type="term" value="C:extracellular region"/>
    <property type="evidence" value="ECO:0007669"/>
    <property type="project" value="UniProtKB-SubCell"/>
</dbReference>
<dbReference type="Gene3D" id="3.10.170.10">
    <property type="match status" value="1"/>
</dbReference>
<proteinExistence type="inferred from homology"/>
<dbReference type="Proteomes" id="UP000518300">
    <property type="component" value="Unassembled WGS sequence"/>
</dbReference>
<dbReference type="GO" id="GO:0046872">
    <property type="term" value="F:metal ion binding"/>
    <property type="evidence" value="ECO:0007669"/>
    <property type="project" value="UniProtKB-UniRule"/>
</dbReference>
<organism evidence="14 15">
    <name type="scientific">Pyxidicoccus fallax</name>
    <dbReference type="NCBI Taxonomy" id="394095"/>
    <lineage>
        <taxon>Bacteria</taxon>
        <taxon>Pseudomonadati</taxon>
        <taxon>Myxococcota</taxon>
        <taxon>Myxococcia</taxon>
        <taxon>Myxococcales</taxon>
        <taxon>Cystobacterineae</taxon>
        <taxon>Myxococcaceae</taxon>
        <taxon>Pyxidicoccus</taxon>
    </lineage>
</organism>
<dbReference type="Pfam" id="PF07504">
    <property type="entry name" value="FTP"/>
    <property type="match status" value="1"/>
</dbReference>
<dbReference type="Gene3D" id="3.10.450.490">
    <property type="match status" value="1"/>
</dbReference>
<feature type="active site" description="Proton donor" evidence="8">
    <location>
        <position position="439"/>
    </location>
</feature>
<feature type="signal peptide" evidence="9">
    <location>
        <begin position="1"/>
        <end position="17"/>
    </location>
</feature>
<evidence type="ECO:0000256" key="1">
    <source>
        <dbReference type="ARBA" id="ARBA00009388"/>
    </source>
</evidence>
<evidence type="ECO:0000259" key="12">
    <source>
        <dbReference type="Pfam" id="PF04151"/>
    </source>
</evidence>
<sequence>MVRTRIIAALLALPLTACEMSGDAQSPDSQKHDELSEIENSLAAMPGAEVVGRHDDGTPFFVRGRLGAADHALAGFGSADAHRAISASLPGIARTFRLRAEDLVVSRISVDEDGFTHIRYQQKKNNLPVRGQELIVHLDPAGNIVMANGSARDGESGVASKPSIAAHAAVTAALRDTVGKGLDIDGEPQLVYVRAGEQQKLTLAYEVVVTGEGADLPIRDHVFVDATTGAVASRYADIHAAKNRAVYSANNGTSLPGTLRRSEGGATTGDGHVDANYDQLGFTYDCYKTVFNRDSFNNAGAQMRSTVHYSSNYVNAFWNGSQMVYGDGDGTTSGQLGRDADVTVHELTHAVTSYESNLTYSNESGALNEGMSDIFAAVCESWSRSWSTDADVWKIGEDIWTPATAGDALRYMANPTQDGSSRDYYPERYVGSSDNGGVHWNSGIANLAFKLLSTGGTHPRSKTTVTVPALGVEKAARIFYKANTDLFTASTTFAQAKTYTAQAAAALGYTTADQDAVNKAWEAVGVGGTTQPTTCTVLTNGTTLTGLSGASGSQTLYCLDVPAGRASSYVMSGGTGDADMYVRVGAAPTTTAYNCRPYLSGNNESCSIAAQTTNQRIYIMLRGYTSYSGTSLRGSY</sequence>
<dbReference type="PANTHER" id="PTHR33794">
    <property type="entry name" value="BACILLOLYSIN"/>
    <property type="match status" value="1"/>
</dbReference>
<dbReference type="SUPFAM" id="SSF55486">
    <property type="entry name" value="Metalloproteases ('zincins'), catalytic domain"/>
    <property type="match status" value="1"/>
</dbReference>